<feature type="region of interest" description="Disordered" evidence="3">
    <location>
        <begin position="503"/>
        <end position="522"/>
    </location>
</feature>
<proteinExistence type="predicted"/>
<dbReference type="PANTHER" id="PTHR21694">
    <property type="entry name" value="COILED-COIL DOMAIN-CONTAINING PROTEIN 63"/>
    <property type="match status" value="1"/>
</dbReference>
<feature type="coiled-coil region" evidence="2">
    <location>
        <begin position="37"/>
        <end position="89"/>
    </location>
</feature>
<evidence type="ECO:0000313" key="5">
    <source>
        <dbReference type="Ensembl" id="ENSACAP00000016065.3"/>
    </source>
</evidence>
<evidence type="ECO:0000256" key="2">
    <source>
        <dbReference type="SAM" id="Coils"/>
    </source>
</evidence>
<dbReference type="Ensembl" id="ENSACAT00000016385.4">
    <property type="protein sequence ID" value="ENSACAP00000016065.3"/>
    <property type="gene ID" value="ENSACAG00000016357.4"/>
</dbReference>
<dbReference type="GO" id="GO:0003341">
    <property type="term" value="P:cilium movement"/>
    <property type="evidence" value="ECO:0000318"/>
    <property type="project" value="GO_Central"/>
</dbReference>
<dbReference type="CTD" id="93233"/>
<name>H9GN50_ANOCA</name>
<keyword evidence="1 2" id="KW-0175">Coiled coil</keyword>
<accession>H9GN50</accession>
<evidence type="ECO:0000256" key="1">
    <source>
        <dbReference type="ARBA" id="ARBA00023054"/>
    </source>
</evidence>
<dbReference type="KEGG" id="acs:100559284"/>
<sequence length="573" mass="66876">MPFIRPVSGPVFRPVFRSASSIRSESSDVDVLAGVELAKLQRQVRILENNRRSYIVESREIMRRQMDQVKRLRKENEDLVRRLAVARNRINQKGDKSKFNTLRSLLRQRDEVVQQITEEKKHIALLDKEIQVWNKRLDDQKQSVGRARQLRQQKIQLQKRTRIVNNQLYKVSTDFSSRMALNSQLRDDITTLQIEHKRFEQLYKQLETEMLEARKAVATIVSTSAAANEARDEAQARLTQLKEKAERDRRQYEIEMKELLRLQENDRRMSEFIAIKLQERAMTEEALLAKKKNEEKRKHENPEEEQLKSYNDVVNKILELTGTSDLKAALDRYTQVEERNFAQFNYVNEQNNQKELLQEQIKQLRHKIEEVKKREQEKEAERCLQLKQIEARQEKAAKKANYLESKLKSASKIWEQLKNGIESLFGKLQCDQAALEHILGGTATVRSENVPLYLCSIEKKTSELLAMYSLKRSEEQDKPFDTVETVQLFLGQKFQKLPQAINLRPPTTGHKHDPIAEEDRKPLTHKELKEKVMKDILSKPPALTLKKSSQSDIGNVRHGSSATKKRGPVILSI</sequence>
<evidence type="ECO:0000313" key="6">
    <source>
        <dbReference type="Proteomes" id="UP000001646"/>
    </source>
</evidence>
<feature type="compositionally biased region" description="Basic and acidic residues" evidence="3">
    <location>
        <begin position="510"/>
        <end position="522"/>
    </location>
</feature>
<dbReference type="GeneID" id="100559284"/>
<dbReference type="InParanoid" id="H9GN50"/>
<feature type="compositionally biased region" description="Polar residues" evidence="3">
    <location>
        <begin position="546"/>
        <end position="562"/>
    </location>
</feature>
<dbReference type="InterPro" id="IPR051876">
    <property type="entry name" value="ODA-DC/CCD"/>
</dbReference>
<dbReference type="Bgee" id="ENSACAG00000016357">
    <property type="expression patterns" value="Expressed in brain and 8 other cell types or tissues"/>
</dbReference>
<dbReference type="AlphaFoldDB" id="H9GN50"/>
<dbReference type="HOGENOM" id="CLU_027546_3_1_1"/>
<feature type="coiled-coil region" evidence="2">
    <location>
        <begin position="347"/>
        <end position="406"/>
    </location>
</feature>
<protein>
    <recommendedName>
        <fullName evidence="4">ODAD1 central coiled coil region domain-containing protein</fullName>
    </recommendedName>
</protein>
<dbReference type="Pfam" id="PF21773">
    <property type="entry name" value="ODAD1_CC"/>
    <property type="match status" value="1"/>
</dbReference>
<feature type="region of interest" description="Disordered" evidence="3">
    <location>
        <begin position="539"/>
        <end position="573"/>
    </location>
</feature>
<dbReference type="GeneTree" id="ENSGT00940000153116"/>
<dbReference type="GO" id="GO:0005930">
    <property type="term" value="C:axoneme"/>
    <property type="evidence" value="ECO:0000318"/>
    <property type="project" value="GO_Central"/>
</dbReference>
<organism evidence="5 6">
    <name type="scientific">Anolis carolinensis</name>
    <name type="common">Green anole</name>
    <name type="synonym">American chameleon</name>
    <dbReference type="NCBI Taxonomy" id="28377"/>
    <lineage>
        <taxon>Eukaryota</taxon>
        <taxon>Metazoa</taxon>
        <taxon>Chordata</taxon>
        <taxon>Craniata</taxon>
        <taxon>Vertebrata</taxon>
        <taxon>Euteleostomi</taxon>
        <taxon>Lepidosauria</taxon>
        <taxon>Squamata</taxon>
        <taxon>Bifurcata</taxon>
        <taxon>Unidentata</taxon>
        <taxon>Episquamata</taxon>
        <taxon>Toxicofera</taxon>
        <taxon>Iguania</taxon>
        <taxon>Dactyloidae</taxon>
        <taxon>Anolis</taxon>
    </lineage>
</organism>
<dbReference type="eggNOG" id="ENOG502QSIU">
    <property type="taxonomic scope" value="Eukaryota"/>
</dbReference>
<feature type="domain" description="ODAD1 central coiled coil region" evidence="4">
    <location>
        <begin position="158"/>
        <end position="440"/>
    </location>
</feature>
<dbReference type="RefSeq" id="XP_008116649.1">
    <property type="nucleotide sequence ID" value="XM_008118442.2"/>
</dbReference>
<gene>
    <name evidence="5" type="primary">odad1</name>
</gene>
<dbReference type="Proteomes" id="UP000001646">
    <property type="component" value="Unplaced"/>
</dbReference>
<dbReference type="STRING" id="28377.ENSACAP00000016065"/>
<reference evidence="5" key="2">
    <citation type="submission" date="2025-08" db="UniProtKB">
        <authorList>
            <consortium name="Ensembl"/>
        </authorList>
    </citation>
    <scope>IDENTIFICATION</scope>
</reference>
<reference evidence="5" key="1">
    <citation type="submission" date="2009-12" db="EMBL/GenBank/DDBJ databases">
        <title>The Genome Sequence of Anolis carolinensis (Green Anole Lizard).</title>
        <authorList>
            <consortium name="The Genome Sequencing Platform"/>
            <person name="Di Palma F."/>
            <person name="Alfoldi J."/>
            <person name="Heiman D."/>
            <person name="Young S."/>
            <person name="Grabherr M."/>
            <person name="Johnson J."/>
            <person name="Lander E.S."/>
            <person name="Lindblad-Toh K."/>
        </authorList>
    </citation>
    <scope>NUCLEOTIDE SEQUENCE [LARGE SCALE GENOMIC DNA]</scope>
    <source>
        <strain evidence="5">JBL SC #1</strain>
    </source>
</reference>
<keyword evidence="6" id="KW-1185">Reference proteome</keyword>
<reference evidence="5" key="3">
    <citation type="submission" date="2025-09" db="UniProtKB">
        <authorList>
            <consortium name="Ensembl"/>
        </authorList>
    </citation>
    <scope>IDENTIFICATION</scope>
</reference>
<dbReference type="PANTHER" id="PTHR21694:SF35">
    <property type="entry name" value="OUTER DYNEIN ARM-DOCKING COMPLEX SUBUNIT 1"/>
    <property type="match status" value="1"/>
</dbReference>
<dbReference type="OrthoDB" id="6766775at2759"/>
<feature type="coiled-coil region" evidence="2">
    <location>
        <begin position="123"/>
        <end position="294"/>
    </location>
</feature>
<dbReference type="InterPro" id="IPR049258">
    <property type="entry name" value="ODAD1_CC"/>
</dbReference>
<evidence type="ECO:0000256" key="3">
    <source>
        <dbReference type="SAM" id="MobiDB-lite"/>
    </source>
</evidence>
<evidence type="ECO:0000259" key="4">
    <source>
        <dbReference type="Pfam" id="PF21773"/>
    </source>
</evidence>
<dbReference type="GO" id="GO:0036158">
    <property type="term" value="P:outer dynein arm assembly"/>
    <property type="evidence" value="ECO:0000318"/>
    <property type="project" value="GO_Central"/>
</dbReference>